<evidence type="ECO:0000256" key="2">
    <source>
        <dbReference type="ARBA" id="ARBA00023125"/>
    </source>
</evidence>
<keyword evidence="1" id="KW-0805">Transcription regulation</keyword>
<comment type="caution">
    <text evidence="5">The sequence shown here is derived from an EMBL/GenBank/DDBJ whole genome shotgun (WGS) entry which is preliminary data.</text>
</comment>
<evidence type="ECO:0000313" key="6">
    <source>
        <dbReference type="Proteomes" id="UP001500689"/>
    </source>
</evidence>
<feature type="domain" description="HTH gntR-type" evidence="4">
    <location>
        <begin position="4"/>
        <end position="71"/>
    </location>
</feature>
<reference evidence="6" key="1">
    <citation type="journal article" date="2019" name="Int. J. Syst. Evol. Microbiol.">
        <title>The Global Catalogue of Microorganisms (GCM) 10K type strain sequencing project: providing services to taxonomists for standard genome sequencing and annotation.</title>
        <authorList>
            <consortium name="The Broad Institute Genomics Platform"/>
            <consortium name="The Broad Institute Genome Sequencing Center for Infectious Disease"/>
            <person name="Wu L."/>
            <person name="Ma J."/>
        </authorList>
    </citation>
    <scope>NUCLEOTIDE SEQUENCE [LARGE SCALE GENOMIC DNA]</scope>
    <source>
        <strain evidence="6">JCM 16898</strain>
    </source>
</reference>
<dbReference type="Pfam" id="PF00392">
    <property type="entry name" value="GntR"/>
    <property type="match status" value="1"/>
</dbReference>
<evidence type="ECO:0000259" key="4">
    <source>
        <dbReference type="PROSITE" id="PS50949"/>
    </source>
</evidence>
<keyword evidence="2" id="KW-0238">DNA-binding</keyword>
<accession>A0ABP6XKR2</accession>
<dbReference type="Pfam" id="PF07729">
    <property type="entry name" value="FCD"/>
    <property type="match status" value="1"/>
</dbReference>
<dbReference type="PANTHER" id="PTHR43537:SF5">
    <property type="entry name" value="UXU OPERON TRANSCRIPTIONAL REGULATOR"/>
    <property type="match status" value="1"/>
</dbReference>
<dbReference type="Gene3D" id="1.10.10.10">
    <property type="entry name" value="Winged helix-like DNA-binding domain superfamily/Winged helix DNA-binding domain"/>
    <property type="match status" value="1"/>
</dbReference>
<dbReference type="PROSITE" id="PS50949">
    <property type="entry name" value="HTH_GNTR"/>
    <property type="match status" value="1"/>
</dbReference>
<dbReference type="Gene3D" id="1.20.120.530">
    <property type="entry name" value="GntR ligand-binding domain-like"/>
    <property type="match status" value="1"/>
</dbReference>
<dbReference type="PANTHER" id="PTHR43537">
    <property type="entry name" value="TRANSCRIPTIONAL REGULATOR, GNTR FAMILY"/>
    <property type="match status" value="1"/>
</dbReference>
<keyword evidence="3" id="KW-0804">Transcription</keyword>
<protein>
    <submittedName>
        <fullName evidence="5">GntR family transcriptional regulator</fullName>
    </submittedName>
</protein>
<proteinExistence type="predicted"/>
<dbReference type="SUPFAM" id="SSF48008">
    <property type="entry name" value="GntR ligand-binding domain-like"/>
    <property type="match status" value="1"/>
</dbReference>
<dbReference type="CDD" id="cd07377">
    <property type="entry name" value="WHTH_GntR"/>
    <property type="match status" value="1"/>
</dbReference>
<keyword evidence="6" id="KW-1185">Reference proteome</keyword>
<dbReference type="SUPFAM" id="SSF46785">
    <property type="entry name" value="Winged helix' DNA-binding domain"/>
    <property type="match status" value="1"/>
</dbReference>
<evidence type="ECO:0000256" key="3">
    <source>
        <dbReference type="ARBA" id="ARBA00023163"/>
    </source>
</evidence>
<dbReference type="SMART" id="SM00895">
    <property type="entry name" value="FCD"/>
    <property type="match status" value="1"/>
</dbReference>
<dbReference type="InterPro" id="IPR008920">
    <property type="entry name" value="TF_FadR/GntR_C"/>
</dbReference>
<dbReference type="PRINTS" id="PR00035">
    <property type="entry name" value="HTHGNTR"/>
</dbReference>
<sequence length="248" mass="27884">MTDPDPTMDSYNIVRSAILDGQLPPGQIYSQAELSEVLGVGRTPLREAVRRLQSEALLEQSPRRRLRIAPLTLDDLGQLYSMRVVLESLAVRLTVPHLTDAELDDARKALDEHIDACTRQDLSNSREPHRQFHRLLYARCGERMLPQVDSLWDQAQRYRRMYVQGATDEIALLQLAMNDHEEIYAAAVERDAVACSELVARHLTRTALTVFARLADPGAANQVTVAHDFVCFGGSVKGELQSPVRSRR</sequence>
<dbReference type="Proteomes" id="UP001500689">
    <property type="component" value="Unassembled WGS sequence"/>
</dbReference>
<dbReference type="InterPro" id="IPR036388">
    <property type="entry name" value="WH-like_DNA-bd_sf"/>
</dbReference>
<evidence type="ECO:0000313" key="5">
    <source>
        <dbReference type="EMBL" id="GAA3567845.1"/>
    </source>
</evidence>
<dbReference type="InterPro" id="IPR000524">
    <property type="entry name" value="Tscrpt_reg_HTH_GntR"/>
</dbReference>
<dbReference type="RefSeq" id="WP_344865750.1">
    <property type="nucleotide sequence ID" value="NZ_BAAAZN010000014.1"/>
</dbReference>
<dbReference type="InterPro" id="IPR036390">
    <property type="entry name" value="WH_DNA-bd_sf"/>
</dbReference>
<evidence type="ECO:0000256" key="1">
    <source>
        <dbReference type="ARBA" id="ARBA00023015"/>
    </source>
</evidence>
<name>A0ABP6XKR2_9PSEU</name>
<dbReference type="SMART" id="SM00345">
    <property type="entry name" value="HTH_GNTR"/>
    <property type="match status" value="1"/>
</dbReference>
<organism evidence="5 6">
    <name type="scientific">Amycolatopsis ultiminotia</name>
    <dbReference type="NCBI Taxonomy" id="543629"/>
    <lineage>
        <taxon>Bacteria</taxon>
        <taxon>Bacillati</taxon>
        <taxon>Actinomycetota</taxon>
        <taxon>Actinomycetes</taxon>
        <taxon>Pseudonocardiales</taxon>
        <taxon>Pseudonocardiaceae</taxon>
        <taxon>Amycolatopsis</taxon>
    </lineage>
</organism>
<gene>
    <name evidence="5" type="ORF">GCM10022222_59710</name>
</gene>
<dbReference type="InterPro" id="IPR011711">
    <property type="entry name" value="GntR_C"/>
</dbReference>
<dbReference type="EMBL" id="BAAAZN010000014">
    <property type="protein sequence ID" value="GAA3567845.1"/>
    <property type="molecule type" value="Genomic_DNA"/>
</dbReference>